<keyword evidence="2" id="KW-1185">Reference proteome</keyword>
<dbReference type="InterPro" id="IPR011231">
    <property type="entry name" value="Phage_VT1-Sakai_H0018"/>
</dbReference>
<organism evidence="1 2">
    <name type="scientific">Brachybacterium huguangmaarense</name>
    <dbReference type="NCBI Taxonomy" id="1652028"/>
    <lineage>
        <taxon>Bacteria</taxon>
        <taxon>Bacillati</taxon>
        <taxon>Actinomycetota</taxon>
        <taxon>Actinomycetes</taxon>
        <taxon>Micrococcales</taxon>
        <taxon>Dermabacteraceae</taxon>
        <taxon>Brachybacterium</taxon>
    </lineage>
</organism>
<name>A0ABY6FXX1_9MICO</name>
<sequence>MAEYVPLFTPGSAVTYTAQSDVIGGRLVEIVGDRAVAHAAADSAKVVGVAGFDAAAGEPVTVYSGGVQRPTAASAIAAGDSVSAAADGKAATGDTNPVGIALAAAAAGAPVQTKFDR</sequence>
<dbReference type="Pfam" id="PF09956">
    <property type="entry name" value="Phage_cement_2"/>
    <property type="match status" value="1"/>
</dbReference>
<accession>A0ABY6FXX1</accession>
<reference evidence="1" key="1">
    <citation type="submission" date="2022-10" db="EMBL/GenBank/DDBJ databases">
        <title>Whole-Genome Sequencing of Brachybacterium huguangmaarense BRM-3, Isolated from Betula schmidtii.</title>
        <authorList>
            <person name="Haam D."/>
        </authorList>
    </citation>
    <scope>NUCLEOTIDE SEQUENCE</scope>
    <source>
        <strain evidence="1">BRM-3</strain>
    </source>
</reference>
<dbReference type="RefSeq" id="WP_263592985.1">
    <property type="nucleotide sequence ID" value="NZ_CP107020.1"/>
</dbReference>
<proteinExistence type="predicted"/>
<gene>
    <name evidence="1" type="ORF">BRM3_08945</name>
</gene>
<protein>
    <submittedName>
        <fullName evidence="1">DUF2190 family protein</fullName>
    </submittedName>
</protein>
<evidence type="ECO:0000313" key="2">
    <source>
        <dbReference type="Proteomes" id="UP001164305"/>
    </source>
</evidence>
<evidence type="ECO:0000313" key="1">
    <source>
        <dbReference type="EMBL" id="UYG15771.1"/>
    </source>
</evidence>
<dbReference type="EMBL" id="CP107020">
    <property type="protein sequence ID" value="UYG15771.1"/>
    <property type="molecule type" value="Genomic_DNA"/>
</dbReference>
<dbReference type="Proteomes" id="UP001164305">
    <property type="component" value="Chromosome"/>
</dbReference>